<sequence length="678" mass="74345">MNLAESSADMSMRNVRFKLTGAAGFLTRLRRDRRGSTLTVIAAAIVPLAGMVGSGLDLSRLYLVKTRLQHACDAGVLAGRKSMGAGIWTQSNGEPLKTANRFFDGNFEDGAYGSQNRSRTFTEAAGKVSGRAQADVPMTLMRIFSKPTMTMAVTCDAEMRLPNTDVMFVLDTTGSMADAQPGDSVSKMSALKTAVKCFYEIVARLDTNAVCTTGPPTGGTGSQVQIRFEFVPYATNVNVGYLLKPEWFANEALYQTRVAEYADRISSTDPAVTNTIVVNKNPRNDWTTTAIGIVSSTRCNQEPVPPNSSFMAAIGSNEGSAVENNTTGGNPSTTTWATYQYGFYYEYQRTYEGITCRIQRQTVYGDLRRTYTRTDTTSRVFNQWRYAQLPVNISLLKNGSSWNRSFTWPVGSQAADKTITWGGCIEERQTASYDSYTPRPNDVKDLDIDSLPVAGDASTQWRQVLPDVIYTRQTSSGRTRQEIKTADELDRDFYYACPREARKLQKWPSASTFSAYVDGLSPEGNTYHDIGLLWGARLASPTGIFGPENALTPQGGEIERNIIFMTDGDACTGVNNYTAYGVGWWDRRTTGSRPTDGCTDTGTLTQQVNARAAALCTAIKNKNITLWVVAFGQLEDATVTRLKACASSGRYFTATNSAQLQATFKSIADQISMLRLTS</sequence>
<keyword evidence="1" id="KW-1133">Transmembrane helix</keyword>
<evidence type="ECO:0000313" key="4">
    <source>
        <dbReference type="Proteomes" id="UP000199586"/>
    </source>
</evidence>
<feature type="transmembrane region" description="Helical" evidence="1">
    <location>
        <begin position="38"/>
        <end position="56"/>
    </location>
</feature>
<evidence type="ECO:0000256" key="1">
    <source>
        <dbReference type="SAM" id="Phobius"/>
    </source>
</evidence>
<dbReference type="InterPro" id="IPR028087">
    <property type="entry name" value="Tad_N"/>
</dbReference>
<accession>A0A1I5T8Q5</accession>
<proteinExistence type="predicted"/>
<gene>
    <name evidence="3" type="ORF">SAMN04488241_107122</name>
</gene>
<dbReference type="Gene3D" id="3.40.50.410">
    <property type="entry name" value="von Willebrand factor, type A domain"/>
    <property type="match status" value="2"/>
</dbReference>
<keyword evidence="1" id="KW-0812">Transmembrane</keyword>
<evidence type="ECO:0000313" key="3">
    <source>
        <dbReference type="EMBL" id="SFP79191.1"/>
    </source>
</evidence>
<dbReference type="Proteomes" id="UP000199586">
    <property type="component" value="Unassembled WGS sequence"/>
</dbReference>
<reference evidence="4" key="1">
    <citation type="submission" date="2016-10" db="EMBL/GenBank/DDBJ databases">
        <authorList>
            <person name="Varghese N."/>
            <person name="Submissions S."/>
        </authorList>
    </citation>
    <scope>NUCLEOTIDE SEQUENCE [LARGE SCALE GENOMIC DNA]</scope>
    <source>
        <strain evidence="4">CGMCC 1.9113</strain>
    </source>
</reference>
<keyword evidence="1" id="KW-0472">Membrane</keyword>
<keyword evidence="4" id="KW-1185">Reference proteome</keyword>
<evidence type="ECO:0000259" key="2">
    <source>
        <dbReference type="Pfam" id="PF13400"/>
    </source>
</evidence>
<name>A0A1I5T8Q5_9SPHN</name>
<dbReference type="EMBL" id="FOXP01000007">
    <property type="protein sequence ID" value="SFP79191.1"/>
    <property type="molecule type" value="Genomic_DNA"/>
</dbReference>
<feature type="domain" description="Putative Flp pilus-assembly TadG-like N-terminal" evidence="2">
    <location>
        <begin position="35"/>
        <end position="79"/>
    </location>
</feature>
<dbReference type="AlphaFoldDB" id="A0A1I5T8Q5"/>
<dbReference type="STRING" id="634430.SAMN04488241_107122"/>
<dbReference type="Pfam" id="PF13400">
    <property type="entry name" value="Tad"/>
    <property type="match status" value="1"/>
</dbReference>
<dbReference type="SUPFAM" id="SSF53300">
    <property type="entry name" value="vWA-like"/>
    <property type="match status" value="1"/>
</dbReference>
<organism evidence="3 4">
    <name type="scientific">Sphingomonas rubra</name>
    <dbReference type="NCBI Taxonomy" id="634430"/>
    <lineage>
        <taxon>Bacteria</taxon>
        <taxon>Pseudomonadati</taxon>
        <taxon>Pseudomonadota</taxon>
        <taxon>Alphaproteobacteria</taxon>
        <taxon>Sphingomonadales</taxon>
        <taxon>Sphingomonadaceae</taxon>
        <taxon>Sphingomonas</taxon>
    </lineage>
</organism>
<protein>
    <submittedName>
        <fullName evidence="3">von Willebrand factor type A domain-containing protein</fullName>
    </submittedName>
</protein>
<dbReference type="InterPro" id="IPR036465">
    <property type="entry name" value="vWFA_dom_sf"/>
</dbReference>